<dbReference type="STRING" id="888268.A0A1E5V7F3"/>
<gene>
    <name evidence="8" type="ORF">BAE44_0017930</name>
</gene>
<comment type="caution">
    <text evidence="8">The sequence shown here is derived from an EMBL/GenBank/DDBJ whole genome shotgun (WGS) entry which is preliminary data.</text>
</comment>
<reference evidence="8 9" key="1">
    <citation type="submission" date="2016-09" db="EMBL/GenBank/DDBJ databases">
        <title>The draft genome of Dichanthelium oligosanthes: A C3 panicoid grass species.</title>
        <authorList>
            <person name="Studer A.J."/>
            <person name="Schnable J.C."/>
            <person name="Brutnell T.P."/>
        </authorList>
    </citation>
    <scope>NUCLEOTIDE SEQUENCE [LARGE SCALE GENOMIC DNA]</scope>
    <source>
        <strain evidence="9">cv. Kellogg 1175</strain>
        <tissue evidence="8">Leaf</tissue>
    </source>
</reference>
<feature type="transmembrane region" description="Helical" evidence="7">
    <location>
        <begin position="17"/>
        <end position="36"/>
    </location>
</feature>
<sequence length="431" mass="47764">MNDTNTPIWVSHVGRKLLNVVLPMLLLFSLGFVLGMTSNTNLPNFYLPFVPSLLPTATLPPSPSLAPLSPPAPSPPPPPPRQPPASSPPPPAPSSTPARNQQIMGLMDFLAPNGVMTKNNMTDEELLWWASMAPKVRSTPYHRVPKVAFLFLVRGELPLRPLWEKFFQGHDGLYSIYVHTDPSYTGSPPKDSVFYGRTIPSQRTFWGDVTLVAAARRLVANALLDIGNERFVLLSESCIPLYNLTTVHAVLTAGSNTSFVDSFVNHDSEVRYDPFFGRRHGASGNITLAQWRKGSQWFEMDRGLALELVSDGAYYPAFLEYCGRRRYCFAEEHYLPTLLSVLRWGRRNANRTLTYADWRRGGSHPRTHGARDVTEALIREIREGGGGRTSTNCTGGYNGGASGVCYVFARKFAPDTLEPLLRLAPKVMGFG</sequence>
<keyword evidence="7" id="KW-0812">Transmembrane</keyword>
<dbReference type="EMBL" id="LWDX02048928">
    <property type="protein sequence ID" value="OEL21051.1"/>
    <property type="molecule type" value="Genomic_DNA"/>
</dbReference>
<evidence type="ECO:0000256" key="6">
    <source>
        <dbReference type="SAM" id="MobiDB-lite"/>
    </source>
</evidence>
<comment type="subcellular location">
    <subcellularLocation>
        <location evidence="1">Membrane</location>
        <topology evidence="1">Single-pass type II membrane protein</topology>
    </subcellularLocation>
</comment>
<keyword evidence="3" id="KW-0808">Transferase</keyword>
<organism evidence="8 9">
    <name type="scientific">Dichanthelium oligosanthes</name>
    <dbReference type="NCBI Taxonomy" id="888268"/>
    <lineage>
        <taxon>Eukaryota</taxon>
        <taxon>Viridiplantae</taxon>
        <taxon>Streptophyta</taxon>
        <taxon>Embryophyta</taxon>
        <taxon>Tracheophyta</taxon>
        <taxon>Spermatophyta</taxon>
        <taxon>Magnoliopsida</taxon>
        <taxon>Liliopsida</taxon>
        <taxon>Poales</taxon>
        <taxon>Poaceae</taxon>
        <taxon>PACMAD clade</taxon>
        <taxon>Panicoideae</taxon>
        <taxon>Panicodae</taxon>
        <taxon>Paniceae</taxon>
        <taxon>Dichantheliinae</taxon>
        <taxon>Dichanthelium</taxon>
    </lineage>
</organism>
<dbReference type="Pfam" id="PF02485">
    <property type="entry name" value="Branch"/>
    <property type="match status" value="1"/>
</dbReference>
<feature type="compositionally biased region" description="Pro residues" evidence="6">
    <location>
        <begin position="61"/>
        <end position="94"/>
    </location>
</feature>
<evidence type="ECO:0000256" key="2">
    <source>
        <dbReference type="ARBA" id="ARBA00022676"/>
    </source>
</evidence>
<keyword evidence="4 7" id="KW-0472">Membrane</keyword>
<dbReference type="GO" id="GO:0016020">
    <property type="term" value="C:membrane"/>
    <property type="evidence" value="ECO:0007669"/>
    <property type="project" value="UniProtKB-SubCell"/>
</dbReference>
<evidence type="ECO:0008006" key="10">
    <source>
        <dbReference type="Google" id="ProtNLM"/>
    </source>
</evidence>
<dbReference type="PANTHER" id="PTHR31042:SF73">
    <property type="match status" value="1"/>
</dbReference>
<keyword evidence="7" id="KW-1133">Transmembrane helix</keyword>
<evidence type="ECO:0000313" key="8">
    <source>
        <dbReference type="EMBL" id="OEL21051.1"/>
    </source>
</evidence>
<evidence type="ECO:0000256" key="4">
    <source>
        <dbReference type="ARBA" id="ARBA00023136"/>
    </source>
</evidence>
<evidence type="ECO:0000256" key="3">
    <source>
        <dbReference type="ARBA" id="ARBA00022679"/>
    </source>
</evidence>
<keyword evidence="5" id="KW-0325">Glycoprotein</keyword>
<name>A0A1E5V7F3_9POAL</name>
<proteinExistence type="predicted"/>
<dbReference type="Proteomes" id="UP000095767">
    <property type="component" value="Unassembled WGS sequence"/>
</dbReference>
<evidence type="ECO:0000313" key="9">
    <source>
        <dbReference type="Proteomes" id="UP000095767"/>
    </source>
</evidence>
<dbReference type="AlphaFoldDB" id="A0A1E5V7F3"/>
<keyword evidence="9" id="KW-1185">Reference proteome</keyword>
<evidence type="ECO:0000256" key="1">
    <source>
        <dbReference type="ARBA" id="ARBA00004606"/>
    </source>
</evidence>
<protein>
    <recommendedName>
        <fullName evidence="10">Glycosyltransferase BC10</fullName>
    </recommendedName>
</protein>
<accession>A0A1E5V7F3</accession>
<dbReference type="GO" id="GO:0016757">
    <property type="term" value="F:glycosyltransferase activity"/>
    <property type="evidence" value="ECO:0007669"/>
    <property type="project" value="UniProtKB-KW"/>
</dbReference>
<dbReference type="OrthoDB" id="627023at2759"/>
<dbReference type="InterPro" id="IPR044174">
    <property type="entry name" value="BC10-like"/>
</dbReference>
<dbReference type="InterPro" id="IPR003406">
    <property type="entry name" value="Glyco_trans_14"/>
</dbReference>
<evidence type="ECO:0000256" key="7">
    <source>
        <dbReference type="SAM" id="Phobius"/>
    </source>
</evidence>
<keyword evidence="2" id="KW-0328">Glycosyltransferase</keyword>
<dbReference type="PANTHER" id="PTHR31042">
    <property type="entry name" value="CORE-2/I-BRANCHING BETA-1,6-N-ACETYLGLUCOSAMINYLTRANSFERASE FAMILY PROTEIN-RELATED"/>
    <property type="match status" value="1"/>
</dbReference>
<feature type="region of interest" description="Disordered" evidence="6">
    <location>
        <begin position="61"/>
        <end position="99"/>
    </location>
</feature>
<evidence type="ECO:0000256" key="5">
    <source>
        <dbReference type="ARBA" id="ARBA00023180"/>
    </source>
</evidence>